<dbReference type="EMBL" id="NEDP02076679">
    <property type="protein sequence ID" value="OWF36078.1"/>
    <property type="molecule type" value="Genomic_DNA"/>
</dbReference>
<organism evidence="3 4">
    <name type="scientific">Mizuhopecten yessoensis</name>
    <name type="common">Japanese scallop</name>
    <name type="synonym">Patinopecten yessoensis</name>
    <dbReference type="NCBI Taxonomy" id="6573"/>
    <lineage>
        <taxon>Eukaryota</taxon>
        <taxon>Metazoa</taxon>
        <taxon>Spiralia</taxon>
        <taxon>Lophotrochozoa</taxon>
        <taxon>Mollusca</taxon>
        <taxon>Bivalvia</taxon>
        <taxon>Autobranchia</taxon>
        <taxon>Pteriomorphia</taxon>
        <taxon>Pectinida</taxon>
        <taxon>Pectinoidea</taxon>
        <taxon>Pectinidae</taxon>
        <taxon>Mizuhopecten</taxon>
    </lineage>
</organism>
<feature type="chain" id="PRO_5013210722" evidence="2">
    <location>
        <begin position="17"/>
        <end position="117"/>
    </location>
</feature>
<comment type="caution">
    <text evidence="3">The sequence shown here is derived from an EMBL/GenBank/DDBJ whole genome shotgun (WGS) entry which is preliminary data.</text>
</comment>
<feature type="signal peptide" evidence="2">
    <location>
        <begin position="1"/>
        <end position="16"/>
    </location>
</feature>
<dbReference type="AlphaFoldDB" id="A0A210PHW2"/>
<protein>
    <submittedName>
        <fullName evidence="3">Uncharacterized protein</fullName>
    </submittedName>
</protein>
<reference evidence="3 4" key="1">
    <citation type="journal article" date="2017" name="Nat. Ecol. Evol.">
        <title>Scallop genome provides insights into evolution of bilaterian karyotype and development.</title>
        <authorList>
            <person name="Wang S."/>
            <person name="Zhang J."/>
            <person name="Jiao W."/>
            <person name="Li J."/>
            <person name="Xun X."/>
            <person name="Sun Y."/>
            <person name="Guo X."/>
            <person name="Huan P."/>
            <person name="Dong B."/>
            <person name="Zhang L."/>
            <person name="Hu X."/>
            <person name="Sun X."/>
            <person name="Wang J."/>
            <person name="Zhao C."/>
            <person name="Wang Y."/>
            <person name="Wang D."/>
            <person name="Huang X."/>
            <person name="Wang R."/>
            <person name="Lv J."/>
            <person name="Li Y."/>
            <person name="Zhang Z."/>
            <person name="Liu B."/>
            <person name="Lu W."/>
            <person name="Hui Y."/>
            <person name="Liang J."/>
            <person name="Zhou Z."/>
            <person name="Hou R."/>
            <person name="Li X."/>
            <person name="Liu Y."/>
            <person name="Li H."/>
            <person name="Ning X."/>
            <person name="Lin Y."/>
            <person name="Zhao L."/>
            <person name="Xing Q."/>
            <person name="Dou J."/>
            <person name="Li Y."/>
            <person name="Mao J."/>
            <person name="Guo H."/>
            <person name="Dou H."/>
            <person name="Li T."/>
            <person name="Mu C."/>
            <person name="Jiang W."/>
            <person name="Fu Q."/>
            <person name="Fu X."/>
            <person name="Miao Y."/>
            <person name="Liu J."/>
            <person name="Yu Q."/>
            <person name="Li R."/>
            <person name="Liao H."/>
            <person name="Li X."/>
            <person name="Kong Y."/>
            <person name="Jiang Z."/>
            <person name="Chourrout D."/>
            <person name="Li R."/>
            <person name="Bao Z."/>
        </authorList>
    </citation>
    <scope>NUCLEOTIDE SEQUENCE [LARGE SCALE GENOMIC DNA]</scope>
    <source>
        <strain evidence="3 4">PY_sf001</strain>
    </source>
</reference>
<keyword evidence="1" id="KW-0812">Transmembrane</keyword>
<proteinExistence type="predicted"/>
<evidence type="ECO:0000313" key="4">
    <source>
        <dbReference type="Proteomes" id="UP000242188"/>
    </source>
</evidence>
<keyword evidence="1" id="KW-0472">Membrane</keyword>
<dbReference type="Proteomes" id="UP000242188">
    <property type="component" value="Unassembled WGS sequence"/>
</dbReference>
<accession>A0A210PHW2</accession>
<evidence type="ECO:0000313" key="3">
    <source>
        <dbReference type="EMBL" id="OWF36078.1"/>
    </source>
</evidence>
<evidence type="ECO:0000256" key="1">
    <source>
        <dbReference type="SAM" id="Phobius"/>
    </source>
</evidence>
<feature type="transmembrane region" description="Helical" evidence="1">
    <location>
        <begin position="81"/>
        <end position="107"/>
    </location>
</feature>
<evidence type="ECO:0000256" key="2">
    <source>
        <dbReference type="SAM" id="SignalP"/>
    </source>
</evidence>
<gene>
    <name evidence="3" type="ORF">KP79_PYT07640</name>
</gene>
<name>A0A210PHW2_MIZYE</name>
<keyword evidence="1" id="KW-1133">Transmembrane helix</keyword>
<dbReference type="OrthoDB" id="6157674at2759"/>
<keyword evidence="2" id="KW-0732">Signal</keyword>
<keyword evidence="4" id="KW-1185">Reference proteome</keyword>
<sequence length="117" mass="12700">MAQVSLLFLILTVVIGFECVLSQMKSCDCSCSNLENALENDPVLKAKMEKLAKEMTVDVRNTSSHMRSLTSATDDRPSAQAAGYVGVTILCLVLGLLLFFDGIGIIAQDMVTKQQLQ</sequence>